<sequence>MTTLVTHTYWMTNRRLQVLIKQPAFVVILLVQPAIWLFLFGNLFRRVVELPGFGGGSYLDYIVPGVVAMTAVSSNMWSGMGVLEEIERGTMNRLLTTPVARGAIMNALTVEQALSTAVQVLAIILLGLLAGASYPGGAAGLTVLVGSALLLGTIFSALSNTVGMLARQRETIIGINTLLLLPLTFLSSAFMAATLMPSWMQRIAEWNPVNWCLAATRAAMQASPDWGVVVSRCGWLLGLAAVTLVLATRTFRAYQKSV</sequence>
<keyword evidence="4 6" id="KW-0472">Membrane</keyword>
<feature type="domain" description="ABC transmembrane type-2" evidence="7">
    <location>
        <begin position="24"/>
        <end position="254"/>
    </location>
</feature>
<dbReference type="PROSITE" id="PS51012">
    <property type="entry name" value="ABC_TM2"/>
    <property type="match status" value="1"/>
</dbReference>
<dbReference type="AlphaFoldDB" id="A0A7W7GYA6"/>
<organism evidence="8 9">
    <name type="scientific">Actinoplanes octamycinicus</name>
    <dbReference type="NCBI Taxonomy" id="135948"/>
    <lineage>
        <taxon>Bacteria</taxon>
        <taxon>Bacillati</taxon>
        <taxon>Actinomycetota</taxon>
        <taxon>Actinomycetes</taxon>
        <taxon>Micromonosporales</taxon>
        <taxon>Micromonosporaceae</taxon>
        <taxon>Actinoplanes</taxon>
    </lineage>
</organism>
<feature type="transmembrane region" description="Helical" evidence="6">
    <location>
        <begin position="24"/>
        <end position="41"/>
    </location>
</feature>
<dbReference type="PRINTS" id="PR00164">
    <property type="entry name" value="ABC2TRNSPORT"/>
</dbReference>
<evidence type="ECO:0000256" key="4">
    <source>
        <dbReference type="ARBA" id="ARBA00023136"/>
    </source>
</evidence>
<proteinExistence type="inferred from homology"/>
<reference evidence="8 9" key="1">
    <citation type="submission" date="2020-08" db="EMBL/GenBank/DDBJ databases">
        <title>Sequencing the genomes of 1000 actinobacteria strains.</title>
        <authorList>
            <person name="Klenk H.-P."/>
        </authorList>
    </citation>
    <scope>NUCLEOTIDE SEQUENCE [LARGE SCALE GENOMIC DNA]</scope>
    <source>
        <strain evidence="8 9">DSM 45809</strain>
    </source>
</reference>
<accession>A0A7W7GYA6</accession>
<keyword evidence="9" id="KW-1185">Reference proteome</keyword>
<dbReference type="RefSeq" id="WP_185041096.1">
    <property type="nucleotide sequence ID" value="NZ_BAABFG010000005.1"/>
</dbReference>
<feature type="transmembrane region" description="Helical" evidence="6">
    <location>
        <begin position="178"/>
        <end position="200"/>
    </location>
</feature>
<feature type="transmembrane region" description="Helical" evidence="6">
    <location>
        <begin position="113"/>
        <end position="132"/>
    </location>
</feature>
<evidence type="ECO:0000256" key="2">
    <source>
        <dbReference type="ARBA" id="ARBA00022692"/>
    </source>
</evidence>
<evidence type="ECO:0000256" key="1">
    <source>
        <dbReference type="ARBA" id="ARBA00004141"/>
    </source>
</evidence>
<name>A0A7W7GYA6_9ACTN</name>
<dbReference type="InterPro" id="IPR000412">
    <property type="entry name" value="ABC_2_transport"/>
</dbReference>
<feature type="transmembrane region" description="Helical" evidence="6">
    <location>
        <begin position="61"/>
        <end position="83"/>
    </location>
</feature>
<dbReference type="PANTHER" id="PTHR43229">
    <property type="entry name" value="NODULATION PROTEIN J"/>
    <property type="match status" value="1"/>
</dbReference>
<dbReference type="InterPro" id="IPR013525">
    <property type="entry name" value="ABC2_TM"/>
</dbReference>
<keyword evidence="6" id="KW-1003">Cell membrane</keyword>
<keyword evidence="5" id="KW-0046">Antibiotic resistance</keyword>
<evidence type="ECO:0000256" key="5">
    <source>
        <dbReference type="ARBA" id="ARBA00023251"/>
    </source>
</evidence>
<dbReference type="PANTHER" id="PTHR43229:SF2">
    <property type="entry name" value="NODULATION PROTEIN J"/>
    <property type="match status" value="1"/>
</dbReference>
<gene>
    <name evidence="8" type="ORF">BJY16_003962</name>
</gene>
<protein>
    <recommendedName>
        <fullName evidence="6">Transport permease protein</fullName>
    </recommendedName>
</protein>
<comment type="caution">
    <text evidence="8">The sequence shown here is derived from an EMBL/GenBank/DDBJ whole genome shotgun (WGS) entry which is preliminary data.</text>
</comment>
<evidence type="ECO:0000256" key="3">
    <source>
        <dbReference type="ARBA" id="ARBA00022989"/>
    </source>
</evidence>
<keyword evidence="3 6" id="KW-1133">Transmembrane helix</keyword>
<dbReference type="Pfam" id="PF01061">
    <property type="entry name" value="ABC2_membrane"/>
    <property type="match status" value="1"/>
</dbReference>
<comment type="subcellular location">
    <subcellularLocation>
        <location evidence="6">Cell membrane</location>
        <topology evidence="6">Multi-pass membrane protein</topology>
    </subcellularLocation>
    <subcellularLocation>
        <location evidence="1">Membrane</location>
        <topology evidence="1">Multi-pass membrane protein</topology>
    </subcellularLocation>
</comment>
<dbReference type="EMBL" id="JACHNB010000001">
    <property type="protein sequence ID" value="MBB4740503.1"/>
    <property type="molecule type" value="Genomic_DNA"/>
</dbReference>
<dbReference type="InterPro" id="IPR047817">
    <property type="entry name" value="ABC2_TM_bact-type"/>
</dbReference>
<dbReference type="GO" id="GO:0043190">
    <property type="term" value="C:ATP-binding cassette (ABC) transporter complex"/>
    <property type="evidence" value="ECO:0007669"/>
    <property type="project" value="InterPro"/>
</dbReference>
<comment type="similarity">
    <text evidence="6">Belongs to the ABC-2 integral membrane protein family.</text>
</comment>
<evidence type="ECO:0000313" key="9">
    <source>
        <dbReference type="Proteomes" id="UP000546162"/>
    </source>
</evidence>
<dbReference type="InterPro" id="IPR051784">
    <property type="entry name" value="Nod_factor_ABC_transporter"/>
</dbReference>
<evidence type="ECO:0000313" key="8">
    <source>
        <dbReference type="EMBL" id="MBB4740503.1"/>
    </source>
</evidence>
<keyword evidence="6" id="KW-0813">Transport</keyword>
<dbReference type="GO" id="GO:0046677">
    <property type="term" value="P:response to antibiotic"/>
    <property type="evidence" value="ECO:0007669"/>
    <property type="project" value="UniProtKB-KW"/>
</dbReference>
<keyword evidence="2 6" id="KW-0812">Transmembrane</keyword>
<dbReference type="GO" id="GO:0140359">
    <property type="term" value="F:ABC-type transporter activity"/>
    <property type="evidence" value="ECO:0007669"/>
    <property type="project" value="InterPro"/>
</dbReference>
<evidence type="ECO:0000259" key="7">
    <source>
        <dbReference type="PROSITE" id="PS51012"/>
    </source>
</evidence>
<evidence type="ECO:0000256" key="6">
    <source>
        <dbReference type="RuleBase" id="RU361157"/>
    </source>
</evidence>
<dbReference type="PIRSF" id="PIRSF006648">
    <property type="entry name" value="DrrB"/>
    <property type="match status" value="1"/>
</dbReference>
<feature type="transmembrane region" description="Helical" evidence="6">
    <location>
        <begin position="226"/>
        <end position="247"/>
    </location>
</feature>
<feature type="transmembrane region" description="Helical" evidence="6">
    <location>
        <begin position="138"/>
        <end position="158"/>
    </location>
</feature>
<dbReference type="Proteomes" id="UP000546162">
    <property type="component" value="Unassembled WGS sequence"/>
</dbReference>